<dbReference type="InterPro" id="IPR011330">
    <property type="entry name" value="Glyco_hydro/deAcase_b/a-brl"/>
</dbReference>
<dbReference type="Gene3D" id="3.20.20.370">
    <property type="entry name" value="Glycoside hydrolase/deacetylase"/>
    <property type="match status" value="1"/>
</dbReference>
<dbReference type="SUPFAM" id="SSF88713">
    <property type="entry name" value="Glycoside hydrolase/deacetylase"/>
    <property type="match status" value="1"/>
</dbReference>
<feature type="signal peptide" evidence="1">
    <location>
        <begin position="1"/>
        <end position="23"/>
    </location>
</feature>
<dbReference type="RefSeq" id="WP_271139697.1">
    <property type="nucleotide sequence ID" value="NZ_JAPYYP010000005.1"/>
</dbReference>
<reference evidence="3" key="1">
    <citation type="submission" date="2022-12" db="EMBL/GenBank/DDBJ databases">
        <title>Draft genome sequence of the thermophilic strain Brevibacillus thermoruber HT42, isolated from Los Humeros, Puebla, Mexico, with biotechnological potential.</title>
        <authorList>
            <person name="Lara Sanchez J."/>
            <person name="Solis Palacios R."/>
            <person name="Bustos Baena A.S."/>
            <person name="Ruz Baez A.E."/>
            <person name="Espinosa Luna G."/>
            <person name="Oliart Ros R.M."/>
        </authorList>
    </citation>
    <scope>NUCLEOTIDE SEQUENCE</scope>
    <source>
        <strain evidence="3">HT42</strain>
    </source>
</reference>
<keyword evidence="1" id="KW-0732">Signal</keyword>
<dbReference type="CDD" id="cd10917">
    <property type="entry name" value="CE4_NodB_like_6s_7s"/>
    <property type="match status" value="1"/>
</dbReference>
<feature type="chain" id="PRO_5040758179" evidence="1">
    <location>
        <begin position="24"/>
        <end position="253"/>
    </location>
</feature>
<name>A0A9X3TNW3_9BACL</name>
<evidence type="ECO:0000313" key="3">
    <source>
        <dbReference type="EMBL" id="MDA5107961.1"/>
    </source>
</evidence>
<dbReference type="PROSITE" id="PS51677">
    <property type="entry name" value="NODB"/>
    <property type="match status" value="1"/>
</dbReference>
<proteinExistence type="predicted"/>
<dbReference type="Proteomes" id="UP001151071">
    <property type="component" value="Unassembled WGS sequence"/>
</dbReference>
<dbReference type="GO" id="GO:0005975">
    <property type="term" value="P:carbohydrate metabolic process"/>
    <property type="evidence" value="ECO:0007669"/>
    <property type="project" value="InterPro"/>
</dbReference>
<organism evidence="3 4">
    <name type="scientific">Brevibacillus thermoruber</name>
    <dbReference type="NCBI Taxonomy" id="33942"/>
    <lineage>
        <taxon>Bacteria</taxon>
        <taxon>Bacillati</taxon>
        <taxon>Bacillota</taxon>
        <taxon>Bacilli</taxon>
        <taxon>Bacillales</taxon>
        <taxon>Paenibacillaceae</taxon>
        <taxon>Brevibacillus</taxon>
    </lineage>
</organism>
<dbReference type="InterPro" id="IPR002509">
    <property type="entry name" value="NODB_dom"/>
</dbReference>
<dbReference type="GO" id="GO:0016810">
    <property type="term" value="F:hydrolase activity, acting on carbon-nitrogen (but not peptide) bonds"/>
    <property type="evidence" value="ECO:0007669"/>
    <property type="project" value="InterPro"/>
</dbReference>
<dbReference type="InterPro" id="IPR050248">
    <property type="entry name" value="Polysacc_deacetylase_ArnD"/>
</dbReference>
<keyword evidence="4" id="KW-1185">Reference proteome</keyword>
<accession>A0A9X3TNW3</accession>
<dbReference type="Pfam" id="PF01522">
    <property type="entry name" value="Polysacc_deac_1"/>
    <property type="match status" value="1"/>
</dbReference>
<gene>
    <name evidence="3" type="ORF">O3V59_06300</name>
</gene>
<protein>
    <submittedName>
        <fullName evidence="3">Polysaccharide deacetylase family protein</fullName>
    </submittedName>
</protein>
<evidence type="ECO:0000313" key="4">
    <source>
        <dbReference type="Proteomes" id="UP001151071"/>
    </source>
</evidence>
<dbReference type="AlphaFoldDB" id="A0A9X3TNW3"/>
<dbReference type="PANTHER" id="PTHR10587">
    <property type="entry name" value="GLYCOSYL TRANSFERASE-RELATED"/>
    <property type="match status" value="1"/>
</dbReference>
<dbReference type="EMBL" id="JAPYYP010000005">
    <property type="protein sequence ID" value="MDA5107961.1"/>
    <property type="molecule type" value="Genomic_DNA"/>
</dbReference>
<evidence type="ECO:0000256" key="1">
    <source>
        <dbReference type="SAM" id="SignalP"/>
    </source>
</evidence>
<sequence length="253" mass="28672">MKQTAMRLLIPLSLTLVMTGAGGDSGFANRLEKERKYYEDRGDVVWEVPTAQKVIALTFDDGPDPVYTPQILDLLKKYHAKATFFVVGQRVMNHPEITRRIVAEGHEVGNHTFNHANLMRLRPEQIRHQIEKTSGLIHAATGKHSELFRPPGGYYNETIVHCVRKTGHLTVMWSWHQDTRDWSNPETDKIVNKVLNNARGGDIVIMHDYGGNRSQTVTAVARILPELAKRGYRFVSVSQLVSIRGKLPVNRSK</sequence>
<comment type="caution">
    <text evidence="3">The sequence shown here is derived from an EMBL/GenBank/DDBJ whole genome shotgun (WGS) entry which is preliminary data.</text>
</comment>
<evidence type="ECO:0000259" key="2">
    <source>
        <dbReference type="PROSITE" id="PS51677"/>
    </source>
</evidence>
<feature type="domain" description="NodB homology" evidence="2">
    <location>
        <begin position="53"/>
        <end position="235"/>
    </location>
</feature>